<dbReference type="AlphaFoldDB" id="A0AA90K9V8"/>
<name>A0AA90K9V8_9ACTN</name>
<evidence type="ECO:0000313" key="2">
    <source>
        <dbReference type="EMBL" id="MDI5971322.1"/>
    </source>
</evidence>
<reference evidence="2 3" key="1">
    <citation type="submission" date="2023-05" db="EMBL/GenBank/DDBJ databases">
        <title>Streptantibioticus silvisoli sp. nov., acidotolerant actinomycetes 1 from pine litter.</title>
        <authorList>
            <person name="Swiecimska M."/>
            <person name="Golinska P."/>
            <person name="Sangal V."/>
            <person name="Wachnowicz B."/>
            <person name="Goodfellow M."/>
        </authorList>
    </citation>
    <scope>NUCLEOTIDE SEQUENCE</scope>
    <source>
        <strain evidence="2">SL13</strain>
        <strain evidence="1 3">SL54</strain>
    </source>
</reference>
<dbReference type="Proteomes" id="UP001156398">
    <property type="component" value="Unassembled WGS sequence"/>
</dbReference>
<dbReference type="EMBL" id="JABXJJ020000021">
    <property type="protein sequence ID" value="MDI5971322.1"/>
    <property type="molecule type" value="Genomic_DNA"/>
</dbReference>
<protein>
    <submittedName>
        <fullName evidence="2">Uncharacterized protein</fullName>
    </submittedName>
</protein>
<evidence type="ECO:0000313" key="1">
    <source>
        <dbReference type="EMBL" id="MDI5962103.1"/>
    </source>
</evidence>
<comment type="caution">
    <text evidence="2">The sequence shown here is derived from an EMBL/GenBank/DDBJ whole genome shotgun (WGS) entry which is preliminary data.</text>
</comment>
<keyword evidence="3" id="KW-1185">Reference proteome</keyword>
<gene>
    <name evidence="1" type="ORF">POF43_005105</name>
    <name evidence="2" type="ORF">POF50_018595</name>
</gene>
<evidence type="ECO:0000313" key="3">
    <source>
        <dbReference type="Proteomes" id="UP001156398"/>
    </source>
</evidence>
<dbReference type="EMBL" id="JAAGKO020000004">
    <property type="protein sequence ID" value="MDI5962103.1"/>
    <property type="molecule type" value="Genomic_DNA"/>
</dbReference>
<accession>A0AA90K9V8</accession>
<proteinExistence type="predicted"/>
<organism evidence="2">
    <name type="scientific">Streptantibioticus silvisoli</name>
    <dbReference type="NCBI Taxonomy" id="2705255"/>
    <lineage>
        <taxon>Bacteria</taxon>
        <taxon>Bacillati</taxon>
        <taxon>Actinomycetota</taxon>
        <taxon>Actinomycetes</taxon>
        <taxon>Kitasatosporales</taxon>
        <taxon>Streptomycetaceae</taxon>
        <taxon>Streptantibioticus</taxon>
    </lineage>
</organism>
<sequence>MWGVVVVGGWAGAQVRGALKTRHERRLEREAVVERRQQALEAARRPPEPVCGCTHHLAKHDKQGKCHEDVEAPVEWDADRKPVRFASRPCTCQQYVGPQPLPTLYAQELTDLD</sequence>